<evidence type="ECO:0000313" key="3">
    <source>
        <dbReference type="Proteomes" id="UP000430368"/>
    </source>
</evidence>
<reference evidence="2 3" key="1">
    <citation type="submission" date="2019-07" db="EMBL/GenBank/DDBJ databases">
        <title>Serratia dokdonensis sp. nov., an elicitor of systemic resistance in Nicotiana Tabacum.</title>
        <authorList>
            <person name="Son J.-S."/>
            <person name="Hwang Y.-J."/>
            <person name="Lee S.-Y."/>
            <person name="Ghim S.-Y."/>
        </authorList>
    </citation>
    <scope>NUCLEOTIDE SEQUENCE [LARGE SCALE GENOMIC DNA]</scope>
    <source>
        <strain evidence="2 3">KUDC3025</strain>
    </source>
</reference>
<gene>
    <name evidence="2" type="ORF">FO014_14085</name>
</gene>
<dbReference type="PANTHER" id="PTHR46889">
    <property type="entry name" value="TRANSPOSASE INSF FOR INSERTION SEQUENCE IS3B-RELATED"/>
    <property type="match status" value="1"/>
</dbReference>
<evidence type="ECO:0000259" key="1">
    <source>
        <dbReference type="PROSITE" id="PS50994"/>
    </source>
</evidence>
<keyword evidence="3" id="KW-1185">Reference proteome</keyword>
<dbReference type="Pfam" id="PF00665">
    <property type="entry name" value="rve"/>
    <property type="match status" value="1"/>
</dbReference>
<dbReference type="Gene3D" id="3.30.420.10">
    <property type="entry name" value="Ribonuclease H-like superfamily/Ribonuclease H"/>
    <property type="match status" value="1"/>
</dbReference>
<dbReference type="Proteomes" id="UP000430368">
    <property type="component" value="Chromosome"/>
</dbReference>
<dbReference type="InterPro" id="IPR036397">
    <property type="entry name" value="RNaseH_sf"/>
</dbReference>
<sequence length="126" mass="14645">MSNYLECQFAVTEPNQVWCGDVNYIWASKVWAYLAVVLELLSRKPVGWAISFFPDSARTGKVPSITWGARGKPANLLYHSDQGSHYASRNFRQLLWSCQMKKSLSRRRDCWDNSPMERFFRSLTTE</sequence>
<dbReference type="InterPro" id="IPR001584">
    <property type="entry name" value="Integrase_cat-core"/>
</dbReference>
<protein>
    <submittedName>
        <fullName evidence="2">DDE-type integrase/transposase/recombinase</fullName>
    </submittedName>
</protein>
<organism evidence="2 3">
    <name type="scientific">Serratia rhizosphaerae</name>
    <dbReference type="NCBI Taxonomy" id="2597702"/>
    <lineage>
        <taxon>Bacteria</taxon>
        <taxon>Pseudomonadati</taxon>
        <taxon>Pseudomonadota</taxon>
        <taxon>Gammaproteobacteria</taxon>
        <taxon>Enterobacterales</taxon>
        <taxon>Yersiniaceae</taxon>
        <taxon>Serratia</taxon>
    </lineage>
</organism>
<dbReference type="InterPro" id="IPR012337">
    <property type="entry name" value="RNaseH-like_sf"/>
</dbReference>
<dbReference type="EMBL" id="CP041764">
    <property type="protein sequence ID" value="QHA89927.1"/>
    <property type="molecule type" value="Genomic_DNA"/>
</dbReference>
<dbReference type="SUPFAM" id="SSF53098">
    <property type="entry name" value="Ribonuclease H-like"/>
    <property type="match status" value="1"/>
</dbReference>
<dbReference type="PANTHER" id="PTHR46889:SF4">
    <property type="entry name" value="TRANSPOSASE INSO FOR INSERTION SEQUENCE ELEMENT IS911B-RELATED"/>
    <property type="match status" value="1"/>
</dbReference>
<name>A0ABX6GUG4_9GAMM</name>
<proteinExistence type="predicted"/>
<dbReference type="InterPro" id="IPR050900">
    <property type="entry name" value="Transposase_IS3/IS150/IS904"/>
</dbReference>
<dbReference type="PROSITE" id="PS50994">
    <property type="entry name" value="INTEGRASE"/>
    <property type="match status" value="1"/>
</dbReference>
<feature type="domain" description="Integrase catalytic" evidence="1">
    <location>
        <begin position="10"/>
        <end position="126"/>
    </location>
</feature>
<accession>A0ABX6GUG4</accession>
<evidence type="ECO:0000313" key="2">
    <source>
        <dbReference type="EMBL" id="QHA89927.1"/>
    </source>
</evidence>